<dbReference type="AlphaFoldDB" id="A0A4U3FLS5"/>
<feature type="transmembrane region" description="Helical" evidence="1">
    <location>
        <begin position="101"/>
        <end position="120"/>
    </location>
</feature>
<dbReference type="Proteomes" id="UP000306393">
    <property type="component" value="Unassembled WGS sequence"/>
</dbReference>
<evidence type="ECO:0000313" key="3">
    <source>
        <dbReference type="Proteomes" id="UP000306393"/>
    </source>
</evidence>
<accession>A0A4U3FLS5</accession>
<dbReference type="OrthoDB" id="6507184at2"/>
<proteinExistence type="predicted"/>
<evidence type="ECO:0000313" key="2">
    <source>
        <dbReference type="EMBL" id="TKJ95113.1"/>
    </source>
</evidence>
<dbReference type="EMBL" id="QGAC01000001">
    <property type="protein sequence ID" value="TKJ95113.1"/>
    <property type="molecule type" value="Genomic_DNA"/>
</dbReference>
<keyword evidence="1" id="KW-1133">Transmembrane helix</keyword>
<name>A0A4U3FLS5_9GAMM</name>
<keyword evidence="1" id="KW-0812">Transmembrane</keyword>
<sequence length="155" mass="16809">MVSLYRLSQRRIPALIAMLAVLLLFIAPDISQTLEHQRMSASVASVNPALMTMHDMPMDALSHDAMPLLHAHPSSAEQGVPLVMPGGGGMMDDFACGYCQLLVHLPLLLYLFIPSIWLLFRLASPAPAARYSSWFASAFFPGLSQPRAPPGCCSS</sequence>
<protein>
    <submittedName>
        <fullName evidence="2">DUF2946 domain-containing protein</fullName>
    </submittedName>
</protein>
<evidence type="ECO:0000256" key="1">
    <source>
        <dbReference type="SAM" id="Phobius"/>
    </source>
</evidence>
<gene>
    <name evidence="2" type="ORF">EpCFBP13511_01790</name>
</gene>
<dbReference type="RefSeq" id="WP_137268576.1">
    <property type="nucleotide sequence ID" value="NZ_QGAC01000001.1"/>
</dbReference>
<organism evidence="2 3">
    <name type="scientific">Erwinia persicina</name>
    <dbReference type="NCBI Taxonomy" id="55211"/>
    <lineage>
        <taxon>Bacteria</taxon>
        <taxon>Pseudomonadati</taxon>
        <taxon>Pseudomonadota</taxon>
        <taxon>Gammaproteobacteria</taxon>
        <taxon>Enterobacterales</taxon>
        <taxon>Erwiniaceae</taxon>
        <taxon>Erwinia</taxon>
    </lineage>
</organism>
<comment type="caution">
    <text evidence="2">The sequence shown here is derived from an EMBL/GenBank/DDBJ whole genome shotgun (WGS) entry which is preliminary data.</text>
</comment>
<reference evidence="2 3" key="1">
    <citation type="journal article" date="2019" name="Sci. Rep.">
        <title>Differences in resource use lead to coexistence of seed-transmitted microbial populations.</title>
        <authorList>
            <person name="Torres-Cortes G."/>
            <person name="Garcia B.J."/>
            <person name="Compant S."/>
            <person name="Rezki S."/>
            <person name="Jones P."/>
            <person name="Preveaux A."/>
            <person name="Briand M."/>
            <person name="Roulet A."/>
            <person name="Bouchez O."/>
            <person name="Jacobson D."/>
            <person name="Barret M."/>
        </authorList>
    </citation>
    <scope>NUCLEOTIDE SEQUENCE [LARGE SCALE GENOMIC DNA]</scope>
    <source>
        <strain evidence="2 3">CFBP13511</strain>
    </source>
</reference>
<dbReference type="Pfam" id="PF11162">
    <property type="entry name" value="DUF2946"/>
    <property type="match status" value="1"/>
</dbReference>
<dbReference type="InterPro" id="IPR021333">
    <property type="entry name" value="DUF2946"/>
</dbReference>
<keyword evidence="1" id="KW-0472">Membrane</keyword>